<evidence type="ECO:0000313" key="3">
    <source>
        <dbReference type="EMBL" id="EAL63800.1"/>
    </source>
</evidence>
<gene>
    <name evidence="3" type="ORF">DDB_G0287277</name>
</gene>
<dbReference type="Gene3D" id="3.40.50.720">
    <property type="entry name" value="NAD(P)-binding Rossmann-like Domain"/>
    <property type="match status" value="1"/>
</dbReference>
<dbReference type="EMBL" id="AAFI02000099">
    <property type="protein sequence ID" value="EAL63800.1"/>
    <property type="molecule type" value="Genomic_DNA"/>
</dbReference>
<dbReference type="PhylomeDB" id="Q54KL2"/>
<evidence type="ECO:0000259" key="2">
    <source>
        <dbReference type="Pfam" id="PF01370"/>
    </source>
</evidence>
<keyword evidence="1" id="KW-0560">Oxidoreductase</keyword>
<sequence length="337" mass="37800">MAEHLKNNKIVVTGATGYIASAIIKELLLDDEIEKVVAIVRDKSNVDKHKFLLELKNAEKKLEIESGDLQNADYDSIFAGATGILHVASPYVYKADNAQRDIIEPAIQGNLRVLEAASRHQSTIKKVIITSSTAAIIDLEKKKEQYDESDWNDSSNISNPYSYSKYLAEKATWSYKENNADKVKSFEIIIINPAFVLGPPVEGYPSLNTSLTTFRNSLMNIGDKVVTNRMVGLIDIRDVVKAHIKALKSTENFDHKRYLMANTVISFAGMGELVKEIFPQYQIDPTPIDPSIQVHQHKLTSISPLKLTEPYIDLKTTLTDCVNYLINSKNFNPKLKQ</sequence>
<dbReference type="OMA" id="AWYAMSK"/>
<dbReference type="InterPro" id="IPR001509">
    <property type="entry name" value="Epimerase_deHydtase"/>
</dbReference>
<dbReference type="STRING" id="44689.Q54KL2"/>
<dbReference type="SUPFAM" id="SSF51735">
    <property type="entry name" value="NAD(P)-binding Rossmann-fold domains"/>
    <property type="match status" value="1"/>
</dbReference>
<dbReference type="GO" id="GO:0045335">
    <property type="term" value="C:phagocytic vesicle"/>
    <property type="evidence" value="ECO:0007005"/>
    <property type="project" value="dictyBase"/>
</dbReference>
<dbReference type="dictyBase" id="DDB_G0287277"/>
<dbReference type="VEuPathDB" id="AmoebaDB:DDB_G0287277"/>
<dbReference type="KEGG" id="ddi:DDB_G0287277"/>
<dbReference type="Pfam" id="PF01370">
    <property type="entry name" value="Epimerase"/>
    <property type="match status" value="1"/>
</dbReference>
<evidence type="ECO:0000256" key="1">
    <source>
        <dbReference type="ARBA" id="ARBA00023002"/>
    </source>
</evidence>
<dbReference type="FunCoup" id="Q54KL2">
    <property type="interactions" value="87"/>
</dbReference>
<keyword evidence="4" id="KW-1185">Reference proteome</keyword>
<dbReference type="eggNOG" id="KOG1502">
    <property type="taxonomic scope" value="Eukaryota"/>
</dbReference>
<dbReference type="InterPro" id="IPR036291">
    <property type="entry name" value="NAD(P)-bd_dom_sf"/>
</dbReference>
<dbReference type="AlphaFoldDB" id="Q54KL2"/>
<dbReference type="CDD" id="cd05227">
    <property type="entry name" value="AR_SDR_e"/>
    <property type="match status" value="1"/>
</dbReference>
<evidence type="ECO:0000313" key="4">
    <source>
        <dbReference type="Proteomes" id="UP000002195"/>
    </source>
</evidence>
<name>Q54KL2_DICDI</name>
<dbReference type="PANTHER" id="PTHR10366:SF596">
    <property type="entry name" value="NAD-DEPENDENT EPIMERASE_DEHYDRATASE FAMILY PROTEIN"/>
    <property type="match status" value="1"/>
</dbReference>
<dbReference type="PaxDb" id="44689-DDB0237671"/>
<dbReference type="GO" id="GO:0016616">
    <property type="term" value="F:oxidoreductase activity, acting on the CH-OH group of donors, NAD or NADP as acceptor"/>
    <property type="evidence" value="ECO:0000318"/>
    <property type="project" value="GO_Central"/>
</dbReference>
<protein>
    <submittedName>
        <fullName evidence="3">NAD-dependent epimerase/dehydratase family protein</fullName>
    </submittedName>
</protein>
<reference evidence="3 4" key="1">
    <citation type="journal article" date="2005" name="Nature">
        <title>The genome of the social amoeba Dictyostelium discoideum.</title>
        <authorList>
            <consortium name="The Dictyostelium discoideum Sequencing Consortium"/>
            <person name="Eichinger L."/>
            <person name="Pachebat J.A."/>
            <person name="Glockner G."/>
            <person name="Rajandream M.A."/>
            <person name="Sucgang R."/>
            <person name="Berriman M."/>
            <person name="Song J."/>
            <person name="Olsen R."/>
            <person name="Szafranski K."/>
            <person name="Xu Q."/>
            <person name="Tunggal B."/>
            <person name="Kummerfeld S."/>
            <person name="Madera M."/>
            <person name="Konfortov B.A."/>
            <person name="Rivero F."/>
            <person name="Bankier A.T."/>
            <person name="Lehmann R."/>
            <person name="Hamlin N."/>
            <person name="Davies R."/>
            <person name="Gaudet P."/>
            <person name="Fey P."/>
            <person name="Pilcher K."/>
            <person name="Chen G."/>
            <person name="Saunders D."/>
            <person name="Sodergren E."/>
            <person name="Davis P."/>
            <person name="Kerhornou A."/>
            <person name="Nie X."/>
            <person name="Hall N."/>
            <person name="Anjard C."/>
            <person name="Hemphill L."/>
            <person name="Bason N."/>
            <person name="Farbrother P."/>
            <person name="Desany B."/>
            <person name="Just E."/>
            <person name="Morio T."/>
            <person name="Rost R."/>
            <person name="Churcher C."/>
            <person name="Cooper J."/>
            <person name="Haydock S."/>
            <person name="van Driessche N."/>
            <person name="Cronin A."/>
            <person name="Goodhead I."/>
            <person name="Muzny D."/>
            <person name="Mourier T."/>
            <person name="Pain A."/>
            <person name="Lu M."/>
            <person name="Harper D."/>
            <person name="Lindsay R."/>
            <person name="Hauser H."/>
            <person name="James K."/>
            <person name="Quiles M."/>
            <person name="Madan Babu M."/>
            <person name="Saito T."/>
            <person name="Buchrieser C."/>
            <person name="Wardroper A."/>
            <person name="Felder M."/>
            <person name="Thangavelu M."/>
            <person name="Johnson D."/>
            <person name="Knights A."/>
            <person name="Loulseged H."/>
            <person name="Mungall K."/>
            <person name="Oliver K."/>
            <person name="Price C."/>
            <person name="Quail M.A."/>
            <person name="Urushihara H."/>
            <person name="Hernandez J."/>
            <person name="Rabbinowitsch E."/>
            <person name="Steffen D."/>
            <person name="Sanders M."/>
            <person name="Ma J."/>
            <person name="Kohara Y."/>
            <person name="Sharp S."/>
            <person name="Simmonds M."/>
            <person name="Spiegler S."/>
            <person name="Tivey A."/>
            <person name="Sugano S."/>
            <person name="White B."/>
            <person name="Walker D."/>
            <person name="Woodward J."/>
            <person name="Winckler T."/>
            <person name="Tanaka Y."/>
            <person name="Shaulsky G."/>
            <person name="Schleicher M."/>
            <person name="Weinstock G."/>
            <person name="Rosenthal A."/>
            <person name="Cox E.C."/>
            <person name="Chisholm R.L."/>
            <person name="Gibbs R."/>
            <person name="Loomis W.F."/>
            <person name="Platzer M."/>
            <person name="Kay R.R."/>
            <person name="Williams J."/>
            <person name="Dear P.H."/>
            <person name="Noegel A.A."/>
            <person name="Barrell B."/>
            <person name="Kuspa A."/>
        </authorList>
    </citation>
    <scope>NUCLEOTIDE SEQUENCE [LARGE SCALE GENOMIC DNA]</scope>
    <source>
        <strain evidence="3 4">AX4</strain>
    </source>
</reference>
<feature type="domain" description="NAD-dependent epimerase/dehydratase" evidence="2">
    <location>
        <begin position="10"/>
        <end position="256"/>
    </location>
</feature>
<dbReference type="SMR" id="Q54KL2"/>
<dbReference type="HOGENOM" id="CLU_007383_9_2_1"/>
<dbReference type="InParanoid" id="Q54KL2"/>
<dbReference type="Proteomes" id="UP000002195">
    <property type="component" value="Unassembled WGS sequence"/>
</dbReference>
<organism evidence="3 4">
    <name type="scientific">Dictyostelium discoideum</name>
    <name type="common">Social amoeba</name>
    <dbReference type="NCBI Taxonomy" id="44689"/>
    <lineage>
        <taxon>Eukaryota</taxon>
        <taxon>Amoebozoa</taxon>
        <taxon>Evosea</taxon>
        <taxon>Eumycetozoa</taxon>
        <taxon>Dictyostelia</taxon>
        <taxon>Dictyosteliales</taxon>
        <taxon>Dictyosteliaceae</taxon>
        <taxon>Dictyostelium</taxon>
    </lineage>
</organism>
<dbReference type="PANTHER" id="PTHR10366">
    <property type="entry name" value="NAD DEPENDENT EPIMERASE/DEHYDRATASE"/>
    <property type="match status" value="1"/>
</dbReference>
<accession>Q54KL2</accession>
<comment type="caution">
    <text evidence="3">The sequence shown here is derived from an EMBL/GenBank/DDBJ whole genome shotgun (WGS) entry which is preliminary data.</text>
</comment>
<dbReference type="FunFam" id="3.40.50.720:FF:000085">
    <property type="entry name" value="Dihydroflavonol reductase"/>
    <property type="match status" value="1"/>
</dbReference>
<dbReference type="GeneID" id="8626042"/>
<dbReference type="GlyGen" id="Q54KL2">
    <property type="glycosylation" value="1 site"/>
</dbReference>
<dbReference type="RefSeq" id="XP_637305.1">
    <property type="nucleotide sequence ID" value="XM_632213.1"/>
</dbReference>
<dbReference type="InterPro" id="IPR050425">
    <property type="entry name" value="NAD(P)_dehydrat-like"/>
</dbReference>
<proteinExistence type="predicted"/>